<evidence type="ECO:0008006" key="6">
    <source>
        <dbReference type="Google" id="ProtNLM"/>
    </source>
</evidence>
<dbReference type="InterPro" id="IPR029069">
    <property type="entry name" value="HotDog_dom_sf"/>
</dbReference>
<dbReference type="PANTHER" id="PTHR34075:SF5">
    <property type="entry name" value="BLR3430 PROTEIN"/>
    <property type="match status" value="1"/>
</dbReference>
<feature type="domain" description="ChsH2 C-terminal OB-fold" evidence="1">
    <location>
        <begin position="244"/>
        <end position="304"/>
    </location>
</feature>
<dbReference type="Pfam" id="PF13452">
    <property type="entry name" value="FAS1_DH_region"/>
    <property type="match status" value="1"/>
</dbReference>
<dbReference type="InterPro" id="IPR022002">
    <property type="entry name" value="ChsH2_Znr"/>
</dbReference>
<dbReference type="PANTHER" id="PTHR34075">
    <property type="entry name" value="BLR3430 PROTEIN"/>
    <property type="match status" value="1"/>
</dbReference>
<keyword evidence="5" id="KW-1185">Reference proteome</keyword>
<dbReference type="Gene3D" id="3.10.129.10">
    <property type="entry name" value="Hotdog Thioesterase"/>
    <property type="match status" value="1"/>
</dbReference>
<dbReference type="HOGENOM" id="CLU_057272_0_0_6"/>
<dbReference type="EMBL" id="CP000851">
    <property type="protein sequence ID" value="ABV87458.1"/>
    <property type="molecule type" value="Genomic_DNA"/>
</dbReference>
<dbReference type="eggNOG" id="COG1545">
    <property type="taxonomic scope" value="Bacteria"/>
</dbReference>
<dbReference type="SUPFAM" id="SSF50249">
    <property type="entry name" value="Nucleic acid-binding proteins"/>
    <property type="match status" value="1"/>
</dbReference>
<evidence type="ECO:0000259" key="3">
    <source>
        <dbReference type="Pfam" id="PF13452"/>
    </source>
</evidence>
<dbReference type="SUPFAM" id="SSF54637">
    <property type="entry name" value="Thioesterase/thiol ester dehydrase-isomerase"/>
    <property type="match status" value="1"/>
</dbReference>
<gene>
    <name evidence="4" type="ordered locus">Spea_2138</name>
</gene>
<sequence>MTQIRTLVGTEYDRIYAWDAINPAMVRQWCEVMGIDNPLYTDEQYALTTEFEGIVAPPSMLQTWCLAGFNDVCAPGSSEENPYGVLKLLEAQGYPAVVAVNSELDFKRYLKMGEKLCYTTKLESISEEKTTGLGVGYFVTFIMTYFSTHNDGEEELVGTLLFRVFKFKPAARAESTPEVKQDPKPAAKVYKRPKPGISDDNRFFWDGCNQHELRIQHCTCCDKLQHPPAPICMHCQSFELDHKVVSGKGSIFSFVVMHYPEVPPFEHPNPIALVELEEGVRLTAGLIGIEPEDVVIGQKVKVEFTTYDGDLTLPMFKPVSG</sequence>
<evidence type="ECO:0000313" key="5">
    <source>
        <dbReference type="Proteomes" id="UP000002608"/>
    </source>
</evidence>
<evidence type="ECO:0000259" key="1">
    <source>
        <dbReference type="Pfam" id="PF01796"/>
    </source>
</evidence>
<reference evidence="4 5" key="1">
    <citation type="submission" date="2007-10" db="EMBL/GenBank/DDBJ databases">
        <title>Complete sequence of Shewanella pealeana ATCC 700345.</title>
        <authorList>
            <consortium name="US DOE Joint Genome Institute"/>
            <person name="Copeland A."/>
            <person name="Lucas S."/>
            <person name="Lapidus A."/>
            <person name="Barry K."/>
            <person name="Glavina del Rio T."/>
            <person name="Dalin E."/>
            <person name="Tice H."/>
            <person name="Pitluck S."/>
            <person name="Chertkov O."/>
            <person name="Brettin T."/>
            <person name="Bruce D."/>
            <person name="Detter J.C."/>
            <person name="Han C."/>
            <person name="Schmutz J."/>
            <person name="Larimer F."/>
            <person name="Land M."/>
            <person name="Hauser L."/>
            <person name="Kyrpides N."/>
            <person name="Kim E."/>
            <person name="Zhao J.-S.Z."/>
            <person name="Manno D."/>
            <person name="Hawari J."/>
            <person name="Richardson P."/>
        </authorList>
    </citation>
    <scope>NUCLEOTIDE SEQUENCE [LARGE SCALE GENOMIC DNA]</scope>
    <source>
        <strain evidence="5">ATCC 700345 / ANG-SQ1</strain>
    </source>
</reference>
<dbReference type="Proteomes" id="UP000002608">
    <property type="component" value="Chromosome"/>
</dbReference>
<name>A8H4H1_SHEPA</name>
<dbReference type="Pfam" id="PF12172">
    <property type="entry name" value="zf-ChsH2"/>
    <property type="match status" value="1"/>
</dbReference>
<protein>
    <recommendedName>
        <fullName evidence="6">DNA-binding protein</fullName>
    </recommendedName>
</protein>
<feature type="domain" description="FAS1-like dehydratase" evidence="3">
    <location>
        <begin position="8"/>
        <end position="145"/>
    </location>
</feature>
<organism evidence="4 5">
    <name type="scientific">Shewanella pealeana (strain ATCC 700345 / ANG-SQ1)</name>
    <dbReference type="NCBI Taxonomy" id="398579"/>
    <lineage>
        <taxon>Bacteria</taxon>
        <taxon>Pseudomonadati</taxon>
        <taxon>Pseudomonadota</taxon>
        <taxon>Gammaproteobacteria</taxon>
        <taxon>Alteromonadales</taxon>
        <taxon>Shewanellaceae</taxon>
        <taxon>Shewanella</taxon>
    </lineage>
</organism>
<dbReference type="KEGG" id="spl:Spea_2138"/>
<evidence type="ECO:0000313" key="4">
    <source>
        <dbReference type="EMBL" id="ABV87458.1"/>
    </source>
</evidence>
<dbReference type="InterPro" id="IPR052513">
    <property type="entry name" value="Thioester_dehydratase-like"/>
</dbReference>
<dbReference type="Pfam" id="PF01796">
    <property type="entry name" value="OB_ChsH2_C"/>
    <property type="match status" value="1"/>
</dbReference>
<dbReference type="AlphaFoldDB" id="A8H4H1"/>
<feature type="domain" description="ChsH2 rubredoxin-like zinc ribbon" evidence="2">
    <location>
        <begin position="205"/>
        <end position="241"/>
    </location>
</feature>
<dbReference type="InterPro" id="IPR039569">
    <property type="entry name" value="FAS1-like_DH_region"/>
</dbReference>
<evidence type="ECO:0000259" key="2">
    <source>
        <dbReference type="Pfam" id="PF12172"/>
    </source>
</evidence>
<proteinExistence type="predicted"/>
<dbReference type="STRING" id="398579.Spea_2138"/>
<dbReference type="InterPro" id="IPR012340">
    <property type="entry name" value="NA-bd_OB-fold"/>
</dbReference>
<dbReference type="InterPro" id="IPR002878">
    <property type="entry name" value="ChsH2_C"/>
</dbReference>
<accession>A8H4H1</accession>